<name>A0A1S8BCS9_9PEZI</name>
<dbReference type="InterPro" id="IPR045024">
    <property type="entry name" value="NDH-2"/>
</dbReference>
<dbReference type="AlphaFoldDB" id="A0A1S8BCS9"/>
<dbReference type="GO" id="GO:0005739">
    <property type="term" value="C:mitochondrion"/>
    <property type="evidence" value="ECO:0007669"/>
    <property type="project" value="TreeGrafter"/>
</dbReference>
<dbReference type="OrthoDB" id="3244603at2759"/>
<keyword evidence="2" id="KW-0285">Flavoprotein</keyword>
<feature type="region of interest" description="Disordered" evidence="6">
    <location>
        <begin position="96"/>
        <end position="117"/>
    </location>
</feature>
<organism evidence="8 9">
    <name type="scientific">Diplodia seriata</name>
    <dbReference type="NCBI Taxonomy" id="420778"/>
    <lineage>
        <taxon>Eukaryota</taxon>
        <taxon>Fungi</taxon>
        <taxon>Dikarya</taxon>
        <taxon>Ascomycota</taxon>
        <taxon>Pezizomycotina</taxon>
        <taxon>Dothideomycetes</taxon>
        <taxon>Dothideomycetes incertae sedis</taxon>
        <taxon>Botryosphaeriales</taxon>
        <taxon>Botryosphaeriaceae</taxon>
        <taxon>Diplodia</taxon>
    </lineage>
</organism>
<evidence type="ECO:0000256" key="1">
    <source>
        <dbReference type="ARBA" id="ARBA00005272"/>
    </source>
</evidence>
<dbReference type="STRING" id="420778.A0A1S8BCS9"/>
<protein>
    <submittedName>
        <fullName evidence="8">Putative NADH dehydrogenase</fullName>
    </submittedName>
</protein>
<keyword evidence="4" id="KW-0560">Oxidoreductase</keyword>
<sequence length="448" mass="49556">MSAAPKQTLAIIGTGWAGFTLSQKALLSRYNVTVISPIRTVQYTPLLASAACGLFNFRLAEEPVRRRTRPAVRYYKARATSIDLANRVVRCRPDVRLGDGDPNVQEDNSNNDNNAEEGDFDVRYDKLCIAPGCANQDFGTPGARRHALFLRTTNDARVVQQRLLEMLDAASLPGAGEERRRDLLHVRIVGGGAVGIEAAAELWDCWHEDLRHVYSHLDADGDGDGGGGGLRITIHDVAPQILGSFDASLSEYATRSLKGKRVEIKTGSHIESVESDHIVTKEDGKLPFGMLLWATGNKASELVDGLEGVKKPEKGLPRILTDKYLRVLRENGEPIEDVYALGDAADIEGETLPTLAEVALQKGEYLVDALNKGDGRPQEPFRYKQRALLAYLGRHDGVIGGREEWTGVSAWLAWRSGSLAWTRSWRRRLMISISWLFVWFGGRDIARR</sequence>
<dbReference type="PRINTS" id="PR00368">
    <property type="entry name" value="FADPNR"/>
</dbReference>
<evidence type="ECO:0000313" key="9">
    <source>
        <dbReference type="Proteomes" id="UP000190776"/>
    </source>
</evidence>
<dbReference type="Gene3D" id="3.50.50.100">
    <property type="match status" value="1"/>
</dbReference>
<dbReference type="SUPFAM" id="SSF51905">
    <property type="entry name" value="FAD/NAD(P)-binding domain"/>
    <property type="match status" value="2"/>
</dbReference>
<feature type="domain" description="FAD/NAD(P)-binding" evidence="7">
    <location>
        <begin position="9"/>
        <end position="363"/>
    </location>
</feature>
<evidence type="ECO:0000256" key="6">
    <source>
        <dbReference type="SAM" id="MobiDB-lite"/>
    </source>
</evidence>
<evidence type="ECO:0000256" key="4">
    <source>
        <dbReference type="ARBA" id="ARBA00023002"/>
    </source>
</evidence>
<dbReference type="InterPro" id="IPR036188">
    <property type="entry name" value="FAD/NAD-bd_sf"/>
</dbReference>
<evidence type="ECO:0000256" key="2">
    <source>
        <dbReference type="ARBA" id="ARBA00022630"/>
    </source>
</evidence>
<dbReference type="PANTHER" id="PTHR43706">
    <property type="entry name" value="NADH DEHYDROGENASE"/>
    <property type="match status" value="1"/>
</dbReference>
<comment type="caution">
    <text evidence="8">The sequence shown here is derived from an EMBL/GenBank/DDBJ whole genome shotgun (WGS) entry which is preliminary data.</text>
</comment>
<dbReference type="InterPro" id="IPR023753">
    <property type="entry name" value="FAD/NAD-binding_dom"/>
</dbReference>
<keyword evidence="5" id="KW-0520">NAD</keyword>
<keyword evidence="3" id="KW-0274">FAD</keyword>
<dbReference type="PANTHER" id="PTHR43706:SF17">
    <property type="entry name" value="NADH DEHYDROGENASE (EUROFUNG)"/>
    <property type="match status" value="1"/>
</dbReference>
<evidence type="ECO:0000256" key="3">
    <source>
        <dbReference type="ARBA" id="ARBA00022827"/>
    </source>
</evidence>
<accession>A0A1S8BCS9</accession>
<feature type="compositionally biased region" description="Low complexity" evidence="6">
    <location>
        <begin position="103"/>
        <end position="113"/>
    </location>
</feature>
<comment type="similarity">
    <text evidence="1">Belongs to the NADH dehydrogenase family.</text>
</comment>
<dbReference type="Proteomes" id="UP000190776">
    <property type="component" value="Unassembled WGS sequence"/>
</dbReference>
<dbReference type="EMBL" id="MSZU01000086">
    <property type="protein sequence ID" value="OMP85123.1"/>
    <property type="molecule type" value="Genomic_DNA"/>
</dbReference>
<evidence type="ECO:0000259" key="7">
    <source>
        <dbReference type="Pfam" id="PF07992"/>
    </source>
</evidence>
<dbReference type="Pfam" id="PF07992">
    <property type="entry name" value="Pyr_redox_2"/>
    <property type="match status" value="1"/>
</dbReference>
<proteinExistence type="inferred from homology"/>
<evidence type="ECO:0000313" key="8">
    <source>
        <dbReference type="EMBL" id="OMP85123.1"/>
    </source>
</evidence>
<gene>
    <name evidence="8" type="ORF">BK809_0000877</name>
</gene>
<evidence type="ECO:0000256" key="5">
    <source>
        <dbReference type="ARBA" id="ARBA00023027"/>
    </source>
</evidence>
<reference evidence="8 9" key="1">
    <citation type="submission" date="2017-01" db="EMBL/GenBank/DDBJ databases">
        <title>Draft genome sequence of Diplodia seriata F98.1, a fungal species involved in grapevine trunk diseases.</title>
        <authorList>
            <person name="Robert-Siegwald G."/>
            <person name="Vallet J."/>
            <person name="Abou-Mansour E."/>
            <person name="Xu J."/>
            <person name="Rey P."/>
            <person name="Bertsch C."/>
            <person name="Rego C."/>
            <person name="Larignon P."/>
            <person name="Fontaine F."/>
            <person name="Lebrun M.-H."/>
        </authorList>
    </citation>
    <scope>NUCLEOTIDE SEQUENCE [LARGE SCALE GENOMIC DNA]</scope>
    <source>
        <strain evidence="8 9">F98.1</strain>
    </source>
</reference>
<dbReference type="GO" id="GO:0003954">
    <property type="term" value="F:NADH dehydrogenase activity"/>
    <property type="evidence" value="ECO:0007669"/>
    <property type="project" value="InterPro"/>
</dbReference>